<evidence type="ECO:0000313" key="3">
    <source>
        <dbReference type="Proteomes" id="UP000315369"/>
    </source>
</evidence>
<comment type="caution">
    <text evidence="2">The sequence shown here is derived from an EMBL/GenBank/DDBJ whole genome shotgun (WGS) entry which is preliminary data.</text>
</comment>
<feature type="domain" description="TadE-like" evidence="1">
    <location>
        <begin position="13"/>
        <end position="55"/>
    </location>
</feature>
<organism evidence="2 3">
    <name type="scientific">Myxococcus llanfairpwllgwyngyllgogerychwyrndrobwllllantysiliogogogochensis</name>
    <dbReference type="NCBI Taxonomy" id="2590453"/>
    <lineage>
        <taxon>Bacteria</taxon>
        <taxon>Pseudomonadati</taxon>
        <taxon>Myxococcota</taxon>
        <taxon>Myxococcia</taxon>
        <taxon>Myxococcales</taxon>
        <taxon>Cystobacterineae</taxon>
        <taxon>Myxococcaceae</taxon>
        <taxon>Myxococcus</taxon>
    </lineage>
</organism>
<keyword evidence="3" id="KW-1185">Reference proteome</keyword>
<name>A0A540WZ61_9BACT</name>
<accession>A0A540WZ61</accession>
<dbReference type="InterPro" id="IPR012495">
    <property type="entry name" value="TadE-like_dom"/>
</dbReference>
<sequence>MNSYPRRNVGQSGQAMVEAAITLPLVVFLLLGTLQLFLMLQARVLAQYAAFQATRAGSVAHGECERMTHAAILALLPSFHSFLGMSSATDEVRHGGGGGAPAKLAAAFGARRDNRYRSGLDGVHTGGIVWINRALVGGGIDGPQDRAFDDPGHLRRLEVQLIYWYPMRIPFANWVMSRMFMAQMGIQDYTAANPLMPAERNANWNAGEFSTPLNLAGDIRSELASRVAREEYVFPIETSFTMRMLTPAKRRHFATMDCPR</sequence>
<gene>
    <name evidence="2" type="ORF">FJV41_19605</name>
</gene>
<dbReference type="AlphaFoldDB" id="A0A540WZ61"/>
<reference evidence="2 3" key="1">
    <citation type="submission" date="2019-06" db="EMBL/GenBank/DDBJ databases">
        <authorList>
            <person name="Livingstone P."/>
            <person name="Whitworth D."/>
        </authorList>
    </citation>
    <scope>NUCLEOTIDE SEQUENCE [LARGE SCALE GENOMIC DNA]</scope>
    <source>
        <strain evidence="2 3">AM401</strain>
    </source>
</reference>
<dbReference type="Pfam" id="PF07811">
    <property type="entry name" value="TadE"/>
    <property type="match status" value="1"/>
</dbReference>
<evidence type="ECO:0000313" key="2">
    <source>
        <dbReference type="EMBL" id="TQF14260.1"/>
    </source>
</evidence>
<dbReference type="Proteomes" id="UP000315369">
    <property type="component" value="Unassembled WGS sequence"/>
</dbReference>
<proteinExistence type="predicted"/>
<evidence type="ECO:0000259" key="1">
    <source>
        <dbReference type="Pfam" id="PF07811"/>
    </source>
</evidence>
<dbReference type="OrthoDB" id="5490152at2"/>
<protein>
    <submittedName>
        <fullName evidence="2">Pilus assembly protein</fullName>
    </submittedName>
</protein>
<dbReference type="EMBL" id="VIFM01000073">
    <property type="protein sequence ID" value="TQF14260.1"/>
    <property type="molecule type" value="Genomic_DNA"/>
</dbReference>